<keyword evidence="3" id="KW-0813">Transport</keyword>
<gene>
    <name evidence="3" type="ORF">ABID41_002508</name>
</gene>
<name>A0ABV2EK23_9CAUL</name>
<protein>
    <submittedName>
        <fullName evidence="3">Voltage-gated potassium channel</fullName>
    </submittedName>
</protein>
<evidence type="ECO:0000259" key="2">
    <source>
        <dbReference type="Pfam" id="PF07885"/>
    </source>
</evidence>
<organism evidence="3 4">
    <name type="scientific">Phenylobacterium koreense</name>
    <dbReference type="NCBI Taxonomy" id="266125"/>
    <lineage>
        <taxon>Bacteria</taxon>
        <taxon>Pseudomonadati</taxon>
        <taxon>Pseudomonadota</taxon>
        <taxon>Alphaproteobacteria</taxon>
        <taxon>Caulobacterales</taxon>
        <taxon>Caulobacteraceae</taxon>
        <taxon>Phenylobacterium</taxon>
    </lineage>
</organism>
<keyword evidence="1" id="KW-0812">Transmembrane</keyword>
<feature type="transmembrane region" description="Helical" evidence="1">
    <location>
        <begin position="64"/>
        <end position="82"/>
    </location>
</feature>
<dbReference type="Pfam" id="PF07885">
    <property type="entry name" value="Ion_trans_2"/>
    <property type="match status" value="1"/>
</dbReference>
<keyword evidence="1" id="KW-0472">Membrane</keyword>
<dbReference type="EMBL" id="JBEPLU010000002">
    <property type="protein sequence ID" value="MET3527390.1"/>
    <property type="molecule type" value="Genomic_DNA"/>
</dbReference>
<dbReference type="SUPFAM" id="SSF81324">
    <property type="entry name" value="Voltage-gated potassium channels"/>
    <property type="match status" value="1"/>
</dbReference>
<keyword evidence="1" id="KW-1133">Transmembrane helix</keyword>
<keyword evidence="3" id="KW-0406">Ion transport</keyword>
<dbReference type="Proteomes" id="UP001549110">
    <property type="component" value="Unassembled WGS sequence"/>
</dbReference>
<feature type="transmembrane region" description="Helical" evidence="1">
    <location>
        <begin position="103"/>
        <end position="124"/>
    </location>
</feature>
<proteinExistence type="predicted"/>
<feature type="transmembrane region" description="Helical" evidence="1">
    <location>
        <begin position="151"/>
        <end position="173"/>
    </location>
</feature>
<comment type="caution">
    <text evidence="3">The sequence shown here is derived from an EMBL/GenBank/DDBJ whole genome shotgun (WGS) entry which is preliminary data.</text>
</comment>
<dbReference type="RefSeq" id="WP_331927682.1">
    <property type="nucleotide sequence ID" value="NZ_JBEPLU010000002.1"/>
</dbReference>
<reference evidence="3 4" key="1">
    <citation type="submission" date="2024-06" db="EMBL/GenBank/DDBJ databases">
        <title>Genomic Encyclopedia of Type Strains, Phase IV (KMG-IV): sequencing the most valuable type-strain genomes for metagenomic binning, comparative biology and taxonomic classification.</title>
        <authorList>
            <person name="Goeker M."/>
        </authorList>
    </citation>
    <scope>NUCLEOTIDE SEQUENCE [LARGE SCALE GENOMIC DNA]</scope>
    <source>
        <strain evidence="3 4">DSM 17809</strain>
    </source>
</reference>
<evidence type="ECO:0000313" key="4">
    <source>
        <dbReference type="Proteomes" id="UP001549110"/>
    </source>
</evidence>
<feature type="transmembrane region" description="Helical" evidence="1">
    <location>
        <begin position="209"/>
        <end position="227"/>
    </location>
</feature>
<dbReference type="InterPro" id="IPR013099">
    <property type="entry name" value="K_chnl_dom"/>
</dbReference>
<accession>A0ABV2EK23</accession>
<feature type="transmembrane region" description="Helical" evidence="1">
    <location>
        <begin position="38"/>
        <end position="58"/>
    </location>
</feature>
<evidence type="ECO:0000256" key="1">
    <source>
        <dbReference type="SAM" id="Phobius"/>
    </source>
</evidence>
<keyword evidence="4" id="KW-1185">Reference proteome</keyword>
<feature type="domain" description="Potassium channel" evidence="2">
    <location>
        <begin position="159"/>
        <end position="231"/>
    </location>
</feature>
<sequence>MTSPAQPLPDPDQRRRAPRIRARLHELYYGRSDRSLRFRLAVIAIDFVMIAFFIAGPLLRDTPVFLFIDYLLALVLTVDLSARALATTNVIGWLKRPTTWVDLFVWLTLIFPFWLFNLAFLRVIRLWSLIHSEFFWDTVGRRYDETRWEDVIRAVANLLTFLFVMTGFVYTSFARTEGISGYIDALYFTIATLTTTGFGDITLPGTWGRVISIVTMLAGITLFVRLAQTLFRPHKIRFACPSCGLRRHDVDAVHCKACGVLLNIPNDEE</sequence>
<evidence type="ECO:0000313" key="3">
    <source>
        <dbReference type="EMBL" id="MET3527390.1"/>
    </source>
</evidence>
<dbReference type="GO" id="GO:0034220">
    <property type="term" value="P:monoatomic ion transmembrane transport"/>
    <property type="evidence" value="ECO:0007669"/>
    <property type="project" value="UniProtKB-KW"/>
</dbReference>
<keyword evidence="3" id="KW-0407">Ion channel</keyword>
<dbReference type="Gene3D" id="1.10.287.70">
    <property type="match status" value="1"/>
</dbReference>